<dbReference type="InterPro" id="IPR004839">
    <property type="entry name" value="Aminotransferase_I/II_large"/>
</dbReference>
<proteinExistence type="inferred from homology"/>
<evidence type="ECO:0000313" key="9">
    <source>
        <dbReference type="EMBL" id="MEC5423287.1"/>
    </source>
</evidence>
<evidence type="ECO:0000259" key="8">
    <source>
        <dbReference type="PROSITE" id="PS50949"/>
    </source>
</evidence>
<protein>
    <submittedName>
        <fullName evidence="9">PLP-dependent aminotransferase family protein</fullName>
    </submittedName>
</protein>
<keyword evidence="7" id="KW-0804">Transcription</keyword>
<sequence>MFFLELDKKGKSTYIYQQIYEQLKSSILEHKLTENEKLPSKRKLADSLDISINSVSNAYEQLLAEGYIYTIERKGYYVENITGFIHNNDGAKNNLPVDLEESFYDKEGWLSLSHMTANISMFPFKEWVKCQNKAIDNYKNELSEIAHPQGPYVVRKTISQMIAQSRGVKCYPEQIIIGTGTQPLMWQLMNLQKLSSKIAVEDPGYSRIYQLLKSMNYDVSPVTLDNKGIDIHEIEAIDPNILFITPSHQFPTGTIMPISRRIELLNWASTSTNRYIVEDDYDSEFKYGTDNIPSLQSLDQNHRVIYAGTFSKTLLPSFRISYIVLPPELLRAYQNYYSDWVQGSNTLSLYTLHYFIKGGEYAKHIKRMNHHYEMKRKTLIKQLQATFKDNIDIQNVPAGLHFLAHFKTEKRYGEIEDMAKKEKLEVYSIKRFMLKEKELEGNSIQLVIGFANIKTEDIEQAVDRLYRIINN</sequence>
<dbReference type="RefSeq" id="WP_327606843.1">
    <property type="nucleotide sequence ID" value="NZ_JARZFX010000002.1"/>
</dbReference>
<dbReference type="CDD" id="cd07377">
    <property type="entry name" value="WHTH_GntR"/>
    <property type="match status" value="1"/>
</dbReference>
<dbReference type="InterPro" id="IPR036390">
    <property type="entry name" value="WH_DNA-bd_sf"/>
</dbReference>
<dbReference type="EMBL" id="JARZFX010000002">
    <property type="protein sequence ID" value="MEC5423287.1"/>
    <property type="molecule type" value="Genomic_DNA"/>
</dbReference>
<dbReference type="PANTHER" id="PTHR46577">
    <property type="entry name" value="HTH-TYPE TRANSCRIPTIONAL REGULATORY PROTEIN GABR"/>
    <property type="match status" value="1"/>
</dbReference>
<dbReference type="Pfam" id="PF00155">
    <property type="entry name" value="Aminotran_1_2"/>
    <property type="match status" value="1"/>
</dbReference>
<accession>A0ABU6KFP9</accession>
<dbReference type="PANTHER" id="PTHR46577:SF1">
    <property type="entry name" value="HTH-TYPE TRANSCRIPTIONAL REGULATORY PROTEIN GABR"/>
    <property type="match status" value="1"/>
</dbReference>
<dbReference type="Pfam" id="PF00392">
    <property type="entry name" value="GntR"/>
    <property type="match status" value="1"/>
</dbReference>
<evidence type="ECO:0000256" key="6">
    <source>
        <dbReference type="ARBA" id="ARBA00023125"/>
    </source>
</evidence>
<keyword evidence="10" id="KW-1185">Reference proteome</keyword>
<dbReference type="CDD" id="cd00609">
    <property type="entry name" value="AAT_like"/>
    <property type="match status" value="1"/>
</dbReference>
<evidence type="ECO:0000256" key="2">
    <source>
        <dbReference type="ARBA" id="ARBA00005384"/>
    </source>
</evidence>
<keyword evidence="3 9" id="KW-0032">Aminotransferase</keyword>
<dbReference type="SMART" id="SM00345">
    <property type="entry name" value="HTH_GNTR"/>
    <property type="match status" value="1"/>
</dbReference>
<dbReference type="InterPro" id="IPR015421">
    <property type="entry name" value="PyrdxlP-dep_Trfase_major"/>
</dbReference>
<keyword evidence="5" id="KW-0805">Transcription regulation</keyword>
<feature type="domain" description="HTH gntR-type" evidence="8">
    <location>
        <begin position="13"/>
        <end position="81"/>
    </location>
</feature>
<evidence type="ECO:0000313" key="10">
    <source>
        <dbReference type="Proteomes" id="UP001335737"/>
    </source>
</evidence>
<evidence type="ECO:0000256" key="5">
    <source>
        <dbReference type="ARBA" id="ARBA00023015"/>
    </source>
</evidence>
<keyword evidence="3 9" id="KW-0808">Transferase</keyword>
<dbReference type="InterPro" id="IPR000524">
    <property type="entry name" value="Tscrpt_reg_HTH_GntR"/>
</dbReference>
<dbReference type="Proteomes" id="UP001335737">
    <property type="component" value="Unassembled WGS sequence"/>
</dbReference>
<keyword evidence="6" id="KW-0238">DNA-binding</keyword>
<dbReference type="PROSITE" id="PS50949">
    <property type="entry name" value="HTH_GNTR"/>
    <property type="match status" value="1"/>
</dbReference>
<organism evidence="9 10">
    <name type="scientific">Virgibacillus tibetensis</name>
    <dbReference type="NCBI Taxonomy" id="3042313"/>
    <lineage>
        <taxon>Bacteria</taxon>
        <taxon>Bacillati</taxon>
        <taxon>Bacillota</taxon>
        <taxon>Bacilli</taxon>
        <taxon>Bacillales</taxon>
        <taxon>Bacillaceae</taxon>
        <taxon>Virgibacillus</taxon>
    </lineage>
</organism>
<name>A0ABU6KFP9_9BACI</name>
<evidence type="ECO:0000256" key="1">
    <source>
        <dbReference type="ARBA" id="ARBA00001933"/>
    </source>
</evidence>
<dbReference type="Gene3D" id="3.40.640.10">
    <property type="entry name" value="Type I PLP-dependent aspartate aminotransferase-like (Major domain)"/>
    <property type="match status" value="1"/>
</dbReference>
<comment type="similarity">
    <text evidence="2">In the C-terminal section; belongs to the class-I pyridoxal-phosphate-dependent aminotransferase family.</text>
</comment>
<keyword evidence="4" id="KW-0663">Pyridoxal phosphate</keyword>
<dbReference type="InterPro" id="IPR015424">
    <property type="entry name" value="PyrdxlP-dep_Trfase"/>
</dbReference>
<comment type="cofactor">
    <cofactor evidence="1">
        <name>pyridoxal 5'-phosphate</name>
        <dbReference type="ChEBI" id="CHEBI:597326"/>
    </cofactor>
</comment>
<evidence type="ECO:0000256" key="7">
    <source>
        <dbReference type="ARBA" id="ARBA00023163"/>
    </source>
</evidence>
<dbReference type="InterPro" id="IPR036388">
    <property type="entry name" value="WH-like_DNA-bd_sf"/>
</dbReference>
<dbReference type="InterPro" id="IPR051446">
    <property type="entry name" value="HTH_trans_reg/aminotransferase"/>
</dbReference>
<comment type="caution">
    <text evidence="9">The sequence shown here is derived from an EMBL/GenBank/DDBJ whole genome shotgun (WGS) entry which is preliminary data.</text>
</comment>
<dbReference type="GO" id="GO:0008483">
    <property type="term" value="F:transaminase activity"/>
    <property type="evidence" value="ECO:0007669"/>
    <property type="project" value="UniProtKB-KW"/>
</dbReference>
<gene>
    <name evidence="9" type="ORF">QGM71_07205</name>
</gene>
<evidence type="ECO:0000256" key="4">
    <source>
        <dbReference type="ARBA" id="ARBA00022898"/>
    </source>
</evidence>
<dbReference type="SUPFAM" id="SSF53383">
    <property type="entry name" value="PLP-dependent transferases"/>
    <property type="match status" value="1"/>
</dbReference>
<dbReference type="SUPFAM" id="SSF46785">
    <property type="entry name" value="Winged helix' DNA-binding domain"/>
    <property type="match status" value="1"/>
</dbReference>
<reference evidence="9 10" key="1">
    <citation type="journal article" date="2024" name="Int. J. Syst. Evol. Microbiol.">
        <title>Virgibacillus tibetensis sp. nov., isolated from salt lake on the Tibetan Plateau of China.</title>
        <authorList>
            <person name="Phurbu D."/>
            <person name="Liu Z.-X."/>
            <person name="Wang R."/>
            <person name="Zheng Y.-Y."/>
            <person name="Liu H.-C."/>
            <person name="Zhou Y.-G."/>
            <person name="Yu Y.-J."/>
            <person name="Li A.-H."/>
        </authorList>
    </citation>
    <scope>NUCLEOTIDE SEQUENCE [LARGE SCALE GENOMIC DNA]</scope>
    <source>
        <strain evidence="9 10">C22-A2</strain>
    </source>
</reference>
<evidence type="ECO:0000256" key="3">
    <source>
        <dbReference type="ARBA" id="ARBA00022576"/>
    </source>
</evidence>
<dbReference type="Gene3D" id="1.10.10.10">
    <property type="entry name" value="Winged helix-like DNA-binding domain superfamily/Winged helix DNA-binding domain"/>
    <property type="match status" value="1"/>
</dbReference>